<evidence type="ECO:0000259" key="4">
    <source>
        <dbReference type="Pfam" id="PF08550"/>
    </source>
</evidence>
<organism evidence="5 6">
    <name type="scientific">Emergomyces pasteurianus Ep9510</name>
    <dbReference type="NCBI Taxonomy" id="1447872"/>
    <lineage>
        <taxon>Eukaryota</taxon>
        <taxon>Fungi</taxon>
        <taxon>Dikarya</taxon>
        <taxon>Ascomycota</taxon>
        <taxon>Pezizomycotina</taxon>
        <taxon>Eurotiomycetes</taxon>
        <taxon>Eurotiomycetidae</taxon>
        <taxon>Onygenales</taxon>
        <taxon>Ajellomycetaceae</taxon>
        <taxon>Emergomyces</taxon>
    </lineage>
</organism>
<feature type="domain" description="Nitrogen regulatory protein areA GATA-like" evidence="4">
    <location>
        <begin position="196"/>
        <end position="223"/>
    </location>
</feature>
<dbReference type="Proteomes" id="UP000182235">
    <property type="component" value="Unassembled WGS sequence"/>
</dbReference>
<gene>
    <name evidence="5" type="ORF">AJ78_05640</name>
</gene>
<name>A0A1J9QDG2_9EURO</name>
<feature type="compositionally biased region" description="Basic and acidic residues" evidence="3">
    <location>
        <begin position="230"/>
        <end position="249"/>
    </location>
</feature>
<accession>A0A1J9QDG2</accession>
<feature type="compositionally biased region" description="Basic and acidic residues" evidence="3">
    <location>
        <begin position="132"/>
        <end position="155"/>
    </location>
</feature>
<dbReference type="PANTHER" id="PTHR10071">
    <property type="entry name" value="TRANSCRIPTION FACTOR GATA FAMILY MEMBER"/>
    <property type="match status" value="1"/>
</dbReference>
<dbReference type="GO" id="GO:0000981">
    <property type="term" value="F:DNA-binding transcription factor activity, RNA polymerase II-specific"/>
    <property type="evidence" value="ECO:0007669"/>
    <property type="project" value="TreeGrafter"/>
</dbReference>
<dbReference type="PANTHER" id="PTHR10071:SF281">
    <property type="entry name" value="BOX A-BINDING FACTOR-RELATED"/>
    <property type="match status" value="1"/>
</dbReference>
<evidence type="ECO:0000256" key="1">
    <source>
        <dbReference type="ARBA" id="ARBA00023015"/>
    </source>
</evidence>
<dbReference type="EMBL" id="LGRN01000254">
    <property type="protein sequence ID" value="OJD13980.1"/>
    <property type="molecule type" value="Genomic_DNA"/>
</dbReference>
<dbReference type="GO" id="GO:0045944">
    <property type="term" value="P:positive regulation of transcription by RNA polymerase II"/>
    <property type="evidence" value="ECO:0007669"/>
    <property type="project" value="TreeGrafter"/>
</dbReference>
<evidence type="ECO:0000313" key="5">
    <source>
        <dbReference type="EMBL" id="OJD13980.1"/>
    </source>
</evidence>
<protein>
    <recommendedName>
        <fullName evidence="4">Nitrogen regulatory protein areA GATA-like domain-containing protein</fullName>
    </recommendedName>
</protein>
<evidence type="ECO:0000313" key="6">
    <source>
        <dbReference type="Proteomes" id="UP000182235"/>
    </source>
</evidence>
<proteinExistence type="predicted"/>
<feature type="region of interest" description="Disordered" evidence="3">
    <location>
        <begin position="228"/>
        <end position="249"/>
    </location>
</feature>
<keyword evidence="6" id="KW-1185">Reference proteome</keyword>
<keyword evidence="1" id="KW-0805">Transcription regulation</keyword>
<dbReference type="Pfam" id="PF08550">
    <property type="entry name" value="GATA_AreA"/>
    <property type="match status" value="1"/>
</dbReference>
<dbReference type="AlphaFoldDB" id="A0A1J9QDG2"/>
<feature type="non-terminal residue" evidence="5">
    <location>
        <position position="249"/>
    </location>
</feature>
<dbReference type="InterPro" id="IPR013860">
    <property type="entry name" value="AreA_GATA"/>
</dbReference>
<feature type="compositionally biased region" description="Low complexity" evidence="3">
    <location>
        <begin position="26"/>
        <end position="78"/>
    </location>
</feature>
<sequence length="249" mass="26545">MSSMSKQERKRGVHAAAYLAAYSSISDPSTTTATSSTTSTPEPTTTAATAATAAAAAAAAASSSSSSSSSASSSSTTTYLGPPDLSSVSSSTAVEPPPSSAAAGFYNNPSLDLPSPPPFGLRDINPHQPRLTPERDGSLEASLAKDKPLEPSLHDRVVGGGLLRESVFPDWRDGTHGGGYQDTDEMQKQDPLATQIWKLYSRTKSQLPNQERMENLTWRMMAMNLRKKREREEANLSEKTDNLNEPKVV</sequence>
<dbReference type="GO" id="GO:0000978">
    <property type="term" value="F:RNA polymerase II cis-regulatory region sequence-specific DNA binding"/>
    <property type="evidence" value="ECO:0007669"/>
    <property type="project" value="TreeGrafter"/>
</dbReference>
<keyword evidence="2" id="KW-0804">Transcription</keyword>
<dbReference type="STRING" id="1447872.A0A1J9QDG2"/>
<dbReference type="InterPro" id="IPR039355">
    <property type="entry name" value="Transcription_factor_GATA"/>
</dbReference>
<evidence type="ECO:0000256" key="2">
    <source>
        <dbReference type="ARBA" id="ARBA00023163"/>
    </source>
</evidence>
<evidence type="ECO:0000256" key="3">
    <source>
        <dbReference type="SAM" id="MobiDB-lite"/>
    </source>
</evidence>
<comment type="caution">
    <text evidence="5">The sequence shown here is derived from an EMBL/GenBank/DDBJ whole genome shotgun (WGS) entry which is preliminary data.</text>
</comment>
<dbReference type="OrthoDB" id="515401at2759"/>
<dbReference type="GO" id="GO:0000122">
    <property type="term" value="P:negative regulation of transcription by RNA polymerase II"/>
    <property type="evidence" value="ECO:0007669"/>
    <property type="project" value="TreeGrafter"/>
</dbReference>
<reference evidence="5 6" key="1">
    <citation type="submission" date="2015-07" db="EMBL/GenBank/DDBJ databases">
        <title>Emmonsia species relationships and genome sequence.</title>
        <authorList>
            <consortium name="The Broad Institute Genomics Platform"/>
            <person name="Cuomo C.A."/>
            <person name="Munoz J.F."/>
            <person name="Imamovic A."/>
            <person name="Priest M.E."/>
            <person name="Young S."/>
            <person name="Clay O.K."/>
            <person name="McEwen J.G."/>
        </authorList>
    </citation>
    <scope>NUCLEOTIDE SEQUENCE [LARGE SCALE GENOMIC DNA]</scope>
    <source>
        <strain evidence="5 6">UAMH 9510</strain>
    </source>
</reference>
<dbReference type="VEuPathDB" id="FungiDB:AJ78_05640"/>
<feature type="region of interest" description="Disordered" evidence="3">
    <location>
        <begin position="26"/>
        <end position="155"/>
    </location>
</feature>
<dbReference type="GO" id="GO:0005634">
    <property type="term" value="C:nucleus"/>
    <property type="evidence" value="ECO:0007669"/>
    <property type="project" value="TreeGrafter"/>
</dbReference>